<sequence length="655" mass="71563">MAGTGEQREDRGWLWAIGGPRTALIAAAVSAVLVATWWLCAHRGAPCPLQWVGVVLGWLVLAVALRMCVRVRRPGVWIVAVLLAAVMAMMRVLGGRFDNELHPPYRHTGVSPWWEFVVDWVIAIAVTCVLLDRLARPRPVRSRPLGQWRKLAWWCVAAAVMLLAWSPYLAAYWPGIVVRDSWSSIRIGTGMQPLNNHHPILFSLFVGLCMKTAVMAVSGGFTGGTAVFSLIQAVLFAAGLAIAVVWLRYRGGRWFAVLALLWLALDPSVAMWSITMQKDSLFSLVVTLVTVLLAEAGLRGWSWLLRPWPLIGFLAGLVALSFTRNNGTYIAAFLVGMISLFLLPRLLRPLRRGWRWWALPISAAVVMVAILGVQGPGYRRAGVEPSDFVEAAGLPLQQLAWANRYGTLTPDQQRTLSNLMPLEWMRQDYNPSLSDNIKFDPRGFDNTWLNHHQSEFIRTWAGAFAANRTGYGLSWYALAGRYLDPGSVFLRVDPGTTRGAGSIVIHQRDRLAAATGGRVDADDLLAAARYAATNPVTGISYRMPLVIWAAILAMCSALLARRPRGALAFLPLVGVVLTLLIAAPITDFRYVGAGHVGLPVLLLALWAGAHGCRRDGSVPDPESVSDPELMPDPELVSGREAPSGPGEPTHAGASR</sequence>
<evidence type="ECO:0000313" key="3">
    <source>
        <dbReference type="EMBL" id="AZZ39194.1"/>
    </source>
</evidence>
<dbReference type="KEGG" id="aji:C0Z10_04875"/>
<feature type="transmembrane region" description="Helical" evidence="2">
    <location>
        <begin position="51"/>
        <end position="69"/>
    </location>
</feature>
<feature type="transmembrane region" description="Helical" evidence="2">
    <location>
        <begin position="254"/>
        <end position="274"/>
    </location>
</feature>
<dbReference type="Proteomes" id="UP000285875">
    <property type="component" value="Chromosome"/>
</dbReference>
<protein>
    <recommendedName>
        <fullName evidence="5">Glycosyltransferase RgtA/B/C/D-like domain-containing protein</fullName>
    </recommendedName>
</protein>
<feature type="transmembrane region" description="Helical" evidence="2">
    <location>
        <begin position="113"/>
        <end position="131"/>
    </location>
</feature>
<evidence type="ECO:0000256" key="1">
    <source>
        <dbReference type="SAM" id="MobiDB-lite"/>
    </source>
</evidence>
<feature type="transmembrane region" description="Helical" evidence="2">
    <location>
        <begin position="76"/>
        <end position="93"/>
    </location>
</feature>
<feature type="transmembrane region" description="Helical" evidence="2">
    <location>
        <begin position="591"/>
        <end position="609"/>
    </location>
</feature>
<feature type="region of interest" description="Disordered" evidence="1">
    <location>
        <begin position="615"/>
        <end position="655"/>
    </location>
</feature>
<feature type="transmembrane region" description="Helical" evidence="2">
    <location>
        <begin position="567"/>
        <end position="585"/>
    </location>
</feature>
<reference evidence="4" key="1">
    <citation type="submission" date="2017-12" db="EMBL/GenBank/DDBJ databases">
        <title>Whole genome sequencing of Acidipropionibacterium jensenii strains JS279 and JS280.</title>
        <authorList>
            <person name="Deptula P."/>
            <person name="Laine P."/>
            <person name="Smolander O.-P."/>
            <person name="Paulin L."/>
            <person name="Auvinen P."/>
            <person name="Varmanen P."/>
        </authorList>
    </citation>
    <scope>NUCLEOTIDE SEQUENCE [LARGE SCALE GENOMIC DNA]</scope>
    <source>
        <strain evidence="4">JS280</strain>
    </source>
</reference>
<feature type="transmembrane region" description="Helical" evidence="2">
    <location>
        <begin position="151"/>
        <end position="173"/>
    </location>
</feature>
<dbReference type="AlphaFoldDB" id="A0A3Q9UKE9"/>
<evidence type="ECO:0008006" key="5">
    <source>
        <dbReference type="Google" id="ProtNLM"/>
    </source>
</evidence>
<evidence type="ECO:0000256" key="2">
    <source>
        <dbReference type="SAM" id="Phobius"/>
    </source>
</evidence>
<name>A0A3Q9UKE9_9ACTN</name>
<organism evidence="3 4">
    <name type="scientific">Acidipropionibacterium jensenii</name>
    <dbReference type="NCBI Taxonomy" id="1749"/>
    <lineage>
        <taxon>Bacteria</taxon>
        <taxon>Bacillati</taxon>
        <taxon>Actinomycetota</taxon>
        <taxon>Actinomycetes</taxon>
        <taxon>Propionibacteriales</taxon>
        <taxon>Propionibacteriaceae</taxon>
        <taxon>Acidipropionibacterium</taxon>
    </lineage>
</organism>
<keyword evidence="2" id="KW-0472">Membrane</keyword>
<gene>
    <name evidence="3" type="ORF">C0Z10_04875</name>
</gene>
<evidence type="ECO:0000313" key="4">
    <source>
        <dbReference type="Proteomes" id="UP000285875"/>
    </source>
</evidence>
<dbReference type="RefSeq" id="WP_097798641.1">
    <property type="nucleotide sequence ID" value="NZ_CP025570.1"/>
</dbReference>
<accession>A0A3Q9UKE9</accession>
<feature type="transmembrane region" description="Helical" evidence="2">
    <location>
        <begin position="280"/>
        <end position="298"/>
    </location>
</feature>
<feature type="transmembrane region" description="Helical" evidence="2">
    <location>
        <begin position="541"/>
        <end position="560"/>
    </location>
</feature>
<dbReference type="InterPro" id="IPR046062">
    <property type="entry name" value="DUF6020"/>
</dbReference>
<feature type="transmembrane region" description="Helical" evidence="2">
    <location>
        <begin position="12"/>
        <end position="39"/>
    </location>
</feature>
<proteinExistence type="predicted"/>
<feature type="transmembrane region" description="Helical" evidence="2">
    <location>
        <begin position="226"/>
        <end position="247"/>
    </location>
</feature>
<keyword evidence="2" id="KW-0812">Transmembrane</keyword>
<dbReference type="Pfam" id="PF19484">
    <property type="entry name" value="DUF6020"/>
    <property type="match status" value="1"/>
</dbReference>
<keyword evidence="2" id="KW-1133">Transmembrane helix</keyword>
<feature type="transmembrane region" description="Helical" evidence="2">
    <location>
        <begin position="354"/>
        <end position="373"/>
    </location>
</feature>
<feature type="transmembrane region" description="Helical" evidence="2">
    <location>
        <begin position="329"/>
        <end position="347"/>
    </location>
</feature>
<dbReference type="EMBL" id="CP025570">
    <property type="protein sequence ID" value="AZZ39194.1"/>
    <property type="molecule type" value="Genomic_DNA"/>
</dbReference>